<evidence type="ECO:0000313" key="1">
    <source>
        <dbReference type="EMBL" id="MFL9465657.1"/>
    </source>
</evidence>
<reference evidence="1 2" key="1">
    <citation type="submission" date="2024-07" db="EMBL/GenBank/DDBJ databases">
        <authorList>
            <person name="Tripathy S."/>
        </authorList>
    </citation>
    <scope>NUCLEOTIDE SEQUENCE [LARGE SCALE GENOMIC DNA]</scope>
    <source>
        <strain evidence="1 2">VB-61278_2</strain>
    </source>
</reference>
<accession>A0ABW8WXH9</accession>
<evidence type="ECO:0000313" key="2">
    <source>
        <dbReference type="Proteomes" id="UP001628874"/>
    </source>
</evidence>
<name>A0ABW8WXH9_9CYAN</name>
<gene>
    <name evidence="1" type="ORF">AB0759_34190</name>
</gene>
<sequence length="176" mass="20493">MKMYYKRILAILPIFASFGYLGTPELLVSAQNVQSIANPLLISQRERRSIRAVSGPDEQGRWRFNKPSGISDDAMREQGCVDVGRNNAQRWRCPSQRIKVYTNDRDRYNTYDRGWSRNRRSIQAVSGPDDRGRWRFNKPNGISDDAMREQGCVDVGRNNAQRWRCPSQRIRVREGR</sequence>
<dbReference type="Proteomes" id="UP001628874">
    <property type="component" value="Unassembled WGS sequence"/>
</dbReference>
<organism evidence="1 2">
    <name type="scientific">Scytonema tolypothrichoides VB-61278_2</name>
    <dbReference type="NCBI Taxonomy" id="3232314"/>
    <lineage>
        <taxon>Bacteria</taxon>
        <taxon>Bacillati</taxon>
        <taxon>Cyanobacteriota</taxon>
        <taxon>Cyanophyceae</taxon>
        <taxon>Nostocales</taxon>
        <taxon>Scytonemataceae</taxon>
        <taxon>Scytonema</taxon>
    </lineage>
</organism>
<comment type="caution">
    <text evidence="1">The sequence shown here is derived from an EMBL/GenBank/DDBJ whole genome shotgun (WGS) entry which is preliminary data.</text>
</comment>
<keyword evidence="2" id="KW-1185">Reference proteome</keyword>
<protein>
    <recommendedName>
        <fullName evidence="3">Ricin B lectin domain-containing protein</fullName>
    </recommendedName>
</protein>
<proteinExistence type="predicted"/>
<dbReference type="RefSeq" id="WP_137986191.1">
    <property type="nucleotide sequence ID" value="NZ_JBFQGM010000018.1"/>
</dbReference>
<dbReference type="EMBL" id="JBFQGM010000018">
    <property type="protein sequence ID" value="MFL9465657.1"/>
    <property type="molecule type" value="Genomic_DNA"/>
</dbReference>
<evidence type="ECO:0008006" key="3">
    <source>
        <dbReference type="Google" id="ProtNLM"/>
    </source>
</evidence>